<dbReference type="InterPro" id="IPR015867">
    <property type="entry name" value="N-reg_PII/ATP_PRibTrfase_C"/>
</dbReference>
<keyword evidence="3" id="KW-1185">Reference proteome</keyword>
<comment type="similarity">
    <text evidence="1">Belongs to the CutA family.</text>
</comment>
<dbReference type="InterPro" id="IPR011322">
    <property type="entry name" value="N-reg_PII-like_a/b"/>
</dbReference>
<dbReference type="Gene3D" id="3.30.70.120">
    <property type="match status" value="1"/>
</dbReference>
<evidence type="ECO:0000313" key="2">
    <source>
        <dbReference type="EMBL" id="PRP81015.1"/>
    </source>
</evidence>
<dbReference type="PANTHER" id="PTHR23419:SF8">
    <property type="entry name" value="FI09726P"/>
    <property type="match status" value="1"/>
</dbReference>
<dbReference type="GO" id="GO:0005507">
    <property type="term" value="F:copper ion binding"/>
    <property type="evidence" value="ECO:0007669"/>
    <property type="project" value="TreeGrafter"/>
</dbReference>
<evidence type="ECO:0000313" key="3">
    <source>
        <dbReference type="Proteomes" id="UP000241769"/>
    </source>
</evidence>
<sequence>MLAAGQCIDTPHHSQTIAEEVPSLPAIFRLYLDFAEKHKYVRTREHVISRHVEDATGKPIDCALVWINCPSEDDVVDKLVNEPLTSGLCGAVNRLRGVESSFFFQGSIEKSEECILIYKTRVTLVKPLIKYITNNHPYSDPEVFSIKLDAASKSFYETMRLHTRNR</sequence>
<evidence type="ECO:0000256" key="1">
    <source>
        <dbReference type="ARBA" id="ARBA00010169"/>
    </source>
</evidence>
<gene>
    <name evidence="2" type="ORF">PROFUN_11167</name>
</gene>
<comment type="caution">
    <text evidence="2">The sequence shown here is derived from an EMBL/GenBank/DDBJ whole genome shotgun (WGS) entry which is preliminary data.</text>
</comment>
<organism evidence="2 3">
    <name type="scientific">Planoprotostelium fungivorum</name>
    <dbReference type="NCBI Taxonomy" id="1890364"/>
    <lineage>
        <taxon>Eukaryota</taxon>
        <taxon>Amoebozoa</taxon>
        <taxon>Evosea</taxon>
        <taxon>Variosea</taxon>
        <taxon>Cavosteliida</taxon>
        <taxon>Cavosteliaceae</taxon>
        <taxon>Planoprotostelium</taxon>
    </lineage>
</organism>
<dbReference type="STRING" id="1890364.A0A2P6NAM9"/>
<dbReference type="SUPFAM" id="SSF54913">
    <property type="entry name" value="GlnB-like"/>
    <property type="match status" value="1"/>
</dbReference>
<protein>
    <submittedName>
        <fullName evidence="2">Uncharacterized protein</fullName>
    </submittedName>
</protein>
<dbReference type="InParanoid" id="A0A2P6NAM9"/>
<dbReference type="AlphaFoldDB" id="A0A2P6NAM9"/>
<dbReference type="Proteomes" id="UP000241769">
    <property type="component" value="Unassembled WGS sequence"/>
</dbReference>
<proteinExistence type="inferred from homology"/>
<dbReference type="EMBL" id="MDYQ01000132">
    <property type="protein sequence ID" value="PRP81015.1"/>
    <property type="molecule type" value="Genomic_DNA"/>
</dbReference>
<reference evidence="2 3" key="1">
    <citation type="journal article" date="2018" name="Genome Biol. Evol.">
        <title>Multiple Roots of Fruiting Body Formation in Amoebozoa.</title>
        <authorList>
            <person name="Hillmann F."/>
            <person name="Forbes G."/>
            <person name="Novohradska S."/>
            <person name="Ferling I."/>
            <person name="Riege K."/>
            <person name="Groth M."/>
            <person name="Westermann M."/>
            <person name="Marz M."/>
            <person name="Spaller T."/>
            <person name="Winckler T."/>
            <person name="Schaap P."/>
            <person name="Glockner G."/>
        </authorList>
    </citation>
    <scope>NUCLEOTIDE SEQUENCE [LARGE SCALE GENOMIC DNA]</scope>
    <source>
        <strain evidence="2 3">Jena</strain>
    </source>
</reference>
<dbReference type="OrthoDB" id="2017693at2759"/>
<dbReference type="Pfam" id="PF03091">
    <property type="entry name" value="CutA1"/>
    <property type="match status" value="1"/>
</dbReference>
<dbReference type="PANTHER" id="PTHR23419">
    <property type="entry name" value="DIVALENT CATION TOLERANCE CUTA-RELATED"/>
    <property type="match status" value="1"/>
</dbReference>
<name>A0A2P6NAM9_9EUKA</name>
<dbReference type="GO" id="GO:0010038">
    <property type="term" value="P:response to metal ion"/>
    <property type="evidence" value="ECO:0007669"/>
    <property type="project" value="InterPro"/>
</dbReference>
<accession>A0A2P6NAM9</accession>
<dbReference type="InterPro" id="IPR004323">
    <property type="entry name" value="Ion_tolerance_CutA"/>
</dbReference>